<dbReference type="SUPFAM" id="SSF141523">
    <property type="entry name" value="L,D-transpeptidase catalytic domain-like"/>
    <property type="match status" value="1"/>
</dbReference>
<keyword evidence="6 7" id="KW-0961">Cell wall biogenesis/degradation</keyword>
<evidence type="ECO:0000256" key="1">
    <source>
        <dbReference type="ARBA" id="ARBA00004752"/>
    </source>
</evidence>
<keyword evidence="4 7" id="KW-0133">Cell shape</keyword>
<dbReference type="PANTHER" id="PTHR38589">
    <property type="entry name" value="BLR0621 PROTEIN"/>
    <property type="match status" value="1"/>
</dbReference>
<sequence>MEHPVGISRLRVHRRPGLRHEGVLVAGGRALRVALGRSGISADKREGDGRTPAGRWRILGLLYRPDAGPRPLTRLPCRPIARTDGWCDASGHRRYNRPVTLPFSASHERLWREDHLYDLVLVLDHNTRPRIMGRGSAVFVHLARPGLRPTEGCVALPRGELRRLVARLRPGAEIVIAP</sequence>
<dbReference type="InterPro" id="IPR038063">
    <property type="entry name" value="Transpep_catalytic_dom"/>
</dbReference>
<protein>
    <submittedName>
        <fullName evidence="9">L,D-peptidoglycan transpeptidase YkuD (ErfK/YbiS/YcfS/YnhG family)</fullName>
    </submittedName>
</protein>
<evidence type="ECO:0000313" key="9">
    <source>
        <dbReference type="EMBL" id="MDQ0507359.1"/>
    </source>
</evidence>
<dbReference type="PROSITE" id="PS52029">
    <property type="entry name" value="LD_TPASE"/>
    <property type="match status" value="1"/>
</dbReference>
<feature type="active site" description="Nucleophile" evidence="7">
    <location>
        <position position="153"/>
    </location>
</feature>
<evidence type="ECO:0000256" key="4">
    <source>
        <dbReference type="ARBA" id="ARBA00022960"/>
    </source>
</evidence>
<organism evidence="9 10">
    <name type="scientific">Xanthobacter agilis</name>
    <dbReference type="NCBI Taxonomy" id="47492"/>
    <lineage>
        <taxon>Bacteria</taxon>
        <taxon>Pseudomonadati</taxon>
        <taxon>Pseudomonadota</taxon>
        <taxon>Alphaproteobacteria</taxon>
        <taxon>Hyphomicrobiales</taxon>
        <taxon>Xanthobacteraceae</taxon>
        <taxon>Xanthobacter</taxon>
    </lineage>
</organism>
<accession>A0ABU0LJU4</accession>
<name>A0ABU0LJU4_XANAG</name>
<keyword evidence="5 7" id="KW-0573">Peptidoglycan synthesis</keyword>
<dbReference type="EMBL" id="JAUSVY010000017">
    <property type="protein sequence ID" value="MDQ0507359.1"/>
    <property type="molecule type" value="Genomic_DNA"/>
</dbReference>
<evidence type="ECO:0000256" key="5">
    <source>
        <dbReference type="ARBA" id="ARBA00022984"/>
    </source>
</evidence>
<evidence type="ECO:0000256" key="2">
    <source>
        <dbReference type="ARBA" id="ARBA00005992"/>
    </source>
</evidence>
<keyword evidence="10" id="KW-1185">Reference proteome</keyword>
<evidence type="ECO:0000256" key="6">
    <source>
        <dbReference type="ARBA" id="ARBA00023316"/>
    </source>
</evidence>
<comment type="caution">
    <text evidence="9">The sequence shown here is derived from an EMBL/GenBank/DDBJ whole genome shotgun (WGS) entry which is preliminary data.</text>
</comment>
<comment type="pathway">
    <text evidence="1 7">Cell wall biogenesis; peptidoglycan biosynthesis.</text>
</comment>
<evidence type="ECO:0000259" key="8">
    <source>
        <dbReference type="PROSITE" id="PS52029"/>
    </source>
</evidence>
<dbReference type="PANTHER" id="PTHR38589:SF1">
    <property type="entry name" value="BLR0621 PROTEIN"/>
    <property type="match status" value="1"/>
</dbReference>
<evidence type="ECO:0000256" key="7">
    <source>
        <dbReference type="PROSITE-ProRule" id="PRU01373"/>
    </source>
</evidence>
<gene>
    <name evidence="9" type="ORF">QOZ94_004182</name>
</gene>
<evidence type="ECO:0000256" key="3">
    <source>
        <dbReference type="ARBA" id="ARBA00022679"/>
    </source>
</evidence>
<proteinExistence type="inferred from homology"/>
<reference evidence="9 10" key="1">
    <citation type="submission" date="2023-07" db="EMBL/GenBank/DDBJ databases">
        <title>Genomic Encyclopedia of Type Strains, Phase IV (KMG-IV): sequencing the most valuable type-strain genomes for metagenomic binning, comparative biology and taxonomic classification.</title>
        <authorList>
            <person name="Goeker M."/>
        </authorList>
    </citation>
    <scope>NUCLEOTIDE SEQUENCE [LARGE SCALE GENOMIC DNA]</scope>
    <source>
        <strain evidence="9 10">DSM 3770</strain>
    </source>
</reference>
<feature type="domain" description="L,D-TPase catalytic" evidence="8">
    <location>
        <begin position="5"/>
        <end position="177"/>
    </location>
</feature>
<dbReference type="Pfam" id="PF03734">
    <property type="entry name" value="YkuD"/>
    <property type="match status" value="1"/>
</dbReference>
<dbReference type="InterPro" id="IPR005490">
    <property type="entry name" value="LD_TPept_cat_dom"/>
</dbReference>
<dbReference type="Proteomes" id="UP001241747">
    <property type="component" value="Unassembled WGS sequence"/>
</dbReference>
<comment type="similarity">
    <text evidence="2">Belongs to the YkuD family.</text>
</comment>
<evidence type="ECO:0000313" key="10">
    <source>
        <dbReference type="Proteomes" id="UP001241747"/>
    </source>
</evidence>
<feature type="active site" description="Proton donor/acceptor" evidence="7">
    <location>
        <position position="141"/>
    </location>
</feature>
<keyword evidence="3" id="KW-0808">Transferase</keyword>
<dbReference type="RefSeq" id="WP_237347415.1">
    <property type="nucleotide sequence ID" value="NZ_JABWGX010000034.1"/>
</dbReference>